<dbReference type="PANTHER" id="PTHR33063">
    <property type="entry name" value="OS02G0583500 PROTEIN"/>
    <property type="match status" value="1"/>
</dbReference>
<dbReference type="EMBL" id="JACEFO010001835">
    <property type="protein sequence ID" value="KAF8699755.1"/>
    <property type="molecule type" value="Genomic_DNA"/>
</dbReference>
<proteinExistence type="predicted"/>
<comment type="caution">
    <text evidence="3">The sequence shown here is derived from an EMBL/GenBank/DDBJ whole genome shotgun (WGS) entry which is preliminary data.</text>
</comment>
<evidence type="ECO:0000256" key="1">
    <source>
        <dbReference type="SAM" id="Coils"/>
    </source>
</evidence>
<keyword evidence="4" id="KW-1185">Reference proteome</keyword>
<gene>
    <name evidence="3" type="ORF">HU200_034661</name>
</gene>
<dbReference type="PANTHER" id="PTHR33063:SF15">
    <property type="entry name" value="TRANSPOSASE, PTTA_EN_SPM, PLANT"/>
    <property type="match status" value="1"/>
</dbReference>
<sequence>MSMCVMDINLHGCIINSSYLHFTSQCLYNMLSNVALDAVDEEVIGRVRGNSRLHDLVQAAKFASEGGIAVRSEVPILPNWKEYKNKEEHIQGFMIRLSTISEQNKLNRGKVKSYHATGSRSYVVQLHTYLQDRPQAEPEDADGREQASTNELDAIEAFRVYHTNRNNVISDAAREALDSMEALRAEAVAAGAPPLPNAQVVSKVPSQGGSNSCSGGTFFKNDGILDCSSRPCSRGEDALRSQLAALQEQIEVMKKDNAATRAAFLKMKLDQEEVIQQLSNNPKVSGTIPSPDPCEELLSSQP</sequence>
<dbReference type="OrthoDB" id="693053at2759"/>
<evidence type="ECO:0000313" key="4">
    <source>
        <dbReference type="Proteomes" id="UP000636709"/>
    </source>
</evidence>
<reference evidence="3" key="1">
    <citation type="submission" date="2020-07" db="EMBL/GenBank/DDBJ databases">
        <title>Genome sequence and genetic diversity analysis of an under-domesticated orphan crop, white fonio (Digitaria exilis).</title>
        <authorList>
            <person name="Bennetzen J.L."/>
            <person name="Chen S."/>
            <person name="Ma X."/>
            <person name="Wang X."/>
            <person name="Yssel A.E.J."/>
            <person name="Chaluvadi S.R."/>
            <person name="Johnson M."/>
            <person name="Gangashetty P."/>
            <person name="Hamidou F."/>
            <person name="Sanogo M.D."/>
            <person name="Zwaenepoel A."/>
            <person name="Wallace J."/>
            <person name="Van De Peer Y."/>
            <person name="Van Deynze A."/>
        </authorList>
    </citation>
    <scope>NUCLEOTIDE SEQUENCE</scope>
    <source>
        <tissue evidence="3">Leaves</tissue>
    </source>
</reference>
<organism evidence="3 4">
    <name type="scientific">Digitaria exilis</name>
    <dbReference type="NCBI Taxonomy" id="1010633"/>
    <lineage>
        <taxon>Eukaryota</taxon>
        <taxon>Viridiplantae</taxon>
        <taxon>Streptophyta</taxon>
        <taxon>Embryophyta</taxon>
        <taxon>Tracheophyta</taxon>
        <taxon>Spermatophyta</taxon>
        <taxon>Magnoliopsida</taxon>
        <taxon>Liliopsida</taxon>
        <taxon>Poales</taxon>
        <taxon>Poaceae</taxon>
        <taxon>PACMAD clade</taxon>
        <taxon>Panicoideae</taxon>
        <taxon>Panicodae</taxon>
        <taxon>Paniceae</taxon>
        <taxon>Anthephorinae</taxon>
        <taxon>Digitaria</taxon>
    </lineage>
</organism>
<evidence type="ECO:0000256" key="2">
    <source>
        <dbReference type="SAM" id="MobiDB-lite"/>
    </source>
</evidence>
<dbReference type="AlphaFoldDB" id="A0A835ENM6"/>
<name>A0A835ENM6_9POAL</name>
<feature type="coiled-coil region" evidence="1">
    <location>
        <begin position="236"/>
        <end position="263"/>
    </location>
</feature>
<accession>A0A835ENM6</accession>
<evidence type="ECO:0000313" key="3">
    <source>
        <dbReference type="EMBL" id="KAF8699755.1"/>
    </source>
</evidence>
<feature type="region of interest" description="Disordered" evidence="2">
    <location>
        <begin position="280"/>
        <end position="302"/>
    </location>
</feature>
<keyword evidence="1" id="KW-0175">Coiled coil</keyword>
<protein>
    <submittedName>
        <fullName evidence="3">Uncharacterized protein</fullName>
    </submittedName>
</protein>
<dbReference type="Proteomes" id="UP000636709">
    <property type="component" value="Unassembled WGS sequence"/>
</dbReference>